<organism evidence="2 3">
    <name type="scientific">Schizophyllum amplum</name>
    <dbReference type="NCBI Taxonomy" id="97359"/>
    <lineage>
        <taxon>Eukaryota</taxon>
        <taxon>Fungi</taxon>
        <taxon>Dikarya</taxon>
        <taxon>Basidiomycota</taxon>
        <taxon>Agaricomycotina</taxon>
        <taxon>Agaricomycetes</taxon>
        <taxon>Agaricomycetidae</taxon>
        <taxon>Agaricales</taxon>
        <taxon>Schizophyllaceae</taxon>
        <taxon>Schizophyllum</taxon>
    </lineage>
</organism>
<dbReference type="Proteomes" id="UP000320762">
    <property type="component" value="Unassembled WGS sequence"/>
</dbReference>
<comment type="caution">
    <text evidence="2">The sequence shown here is derived from an EMBL/GenBank/DDBJ whole genome shotgun (WGS) entry which is preliminary data.</text>
</comment>
<feature type="region of interest" description="Disordered" evidence="1">
    <location>
        <begin position="22"/>
        <end position="48"/>
    </location>
</feature>
<reference evidence="2 3" key="1">
    <citation type="journal article" date="2019" name="New Phytol.">
        <title>Comparative genomics reveals unique wood-decay strategies and fruiting body development in the Schizophyllaceae.</title>
        <authorList>
            <person name="Almasi E."/>
            <person name="Sahu N."/>
            <person name="Krizsan K."/>
            <person name="Balint B."/>
            <person name="Kovacs G.M."/>
            <person name="Kiss B."/>
            <person name="Cseklye J."/>
            <person name="Drula E."/>
            <person name="Henrissat B."/>
            <person name="Nagy I."/>
            <person name="Chovatia M."/>
            <person name="Adam C."/>
            <person name="LaButti K."/>
            <person name="Lipzen A."/>
            <person name="Riley R."/>
            <person name="Grigoriev I.V."/>
            <person name="Nagy L.G."/>
        </authorList>
    </citation>
    <scope>NUCLEOTIDE SEQUENCE [LARGE SCALE GENOMIC DNA]</scope>
    <source>
        <strain evidence="2 3">NL-1724</strain>
    </source>
</reference>
<accession>A0A550BTK8</accession>
<evidence type="ECO:0000256" key="1">
    <source>
        <dbReference type="SAM" id="MobiDB-lite"/>
    </source>
</evidence>
<protein>
    <submittedName>
        <fullName evidence="2">Uncharacterized protein</fullName>
    </submittedName>
</protein>
<gene>
    <name evidence="2" type="ORF">BD626DRAFT_521845</name>
</gene>
<dbReference type="EMBL" id="VDMD01000090">
    <property type="protein sequence ID" value="TRM55866.1"/>
    <property type="molecule type" value="Genomic_DNA"/>
</dbReference>
<evidence type="ECO:0000313" key="2">
    <source>
        <dbReference type="EMBL" id="TRM55866.1"/>
    </source>
</evidence>
<sequence>MRRYAMRWSPARGCLGIGVFGRRLGGADSDPSEGLERGQYGRGGRGPVNDETCISFINS</sequence>
<proteinExistence type="predicted"/>
<dbReference type="AlphaFoldDB" id="A0A550BTK8"/>
<name>A0A550BTK8_9AGAR</name>
<evidence type="ECO:0000313" key="3">
    <source>
        <dbReference type="Proteomes" id="UP000320762"/>
    </source>
</evidence>
<keyword evidence="3" id="KW-1185">Reference proteome</keyword>